<dbReference type="EMBL" id="FLQR01000001">
    <property type="protein sequence ID" value="SBS70786.1"/>
    <property type="molecule type" value="Genomic_DNA"/>
</dbReference>
<organism evidence="1">
    <name type="scientific">uncultured Microbacterium sp</name>
    <dbReference type="NCBI Taxonomy" id="191216"/>
    <lineage>
        <taxon>Bacteria</taxon>
        <taxon>Bacillati</taxon>
        <taxon>Actinomycetota</taxon>
        <taxon>Actinomycetes</taxon>
        <taxon>Micrococcales</taxon>
        <taxon>Microbacteriaceae</taxon>
        <taxon>Microbacterium</taxon>
        <taxon>environmental samples</taxon>
    </lineage>
</organism>
<name>A0A1Y5NWI4_9MICO</name>
<protein>
    <submittedName>
        <fullName evidence="1">Uncharacterized protein</fullName>
    </submittedName>
</protein>
<proteinExistence type="predicted"/>
<gene>
    <name evidence="1" type="ORF">MIPYR_10650</name>
</gene>
<sequence>MARVHEIGIAANTREFERAISDGVIDPVKDAERAFEKLEDAVGDTGTGGERDIEKLEDALKGAQKETDQLARKTGDVGDFGRKGFGKAKAASGEFKQEALSNFSEVTSSFDGSMSSIQDLAQGTLGGLAATDLPGVGLAAGLAAIAVGSIAEGIGQSEEAARKAKEEAARWAEGFAASGGRIVDTATVVGGILDQATDPEKYETARQAGEEWGVDISYAMRALAGDGTALEIVERSLRDRAAESAAALAEQEKQTTSSAGAAFDMADSVDKGRQRFDELTTAMQTGRQWAKDNARALAGYTQEVGTATGKTDDLGNSVYTLPDGKEVVVDVRTGEAYEDLDAFERRKLTQKRVGVVVEVDTSAWENWRPKTKNGIVVSQTGNKNWQIG</sequence>
<dbReference type="RefSeq" id="WP_295573511.1">
    <property type="nucleotide sequence ID" value="NZ_FLQR01000001.1"/>
</dbReference>
<dbReference type="AlphaFoldDB" id="A0A1Y5NWI4"/>
<accession>A0A1Y5NWI4</accession>
<evidence type="ECO:0000313" key="1">
    <source>
        <dbReference type="EMBL" id="SBS70786.1"/>
    </source>
</evidence>
<reference evidence="1" key="1">
    <citation type="submission" date="2016-03" db="EMBL/GenBank/DDBJ databases">
        <authorList>
            <person name="Ploux O."/>
        </authorList>
    </citation>
    <scope>NUCLEOTIDE SEQUENCE</scope>
    <source>
        <strain evidence="1">UC1</strain>
    </source>
</reference>